<organism evidence="1 2">
    <name type="scientific">Glossina brevipalpis</name>
    <dbReference type="NCBI Taxonomy" id="37001"/>
    <lineage>
        <taxon>Eukaryota</taxon>
        <taxon>Metazoa</taxon>
        <taxon>Ecdysozoa</taxon>
        <taxon>Arthropoda</taxon>
        <taxon>Hexapoda</taxon>
        <taxon>Insecta</taxon>
        <taxon>Pterygota</taxon>
        <taxon>Neoptera</taxon>
        <taxon>Endopterygota</taxon>
        <taxon>Diptera</taxon>
        <taxon>Brachycera</taxon>
        <taxon>Muscomorpha</taxon>
        <taxon>Hippoboscoidea</taxon>
        <taxon>Glossinidae</taxon>
        <taxon>Glossina</taxon>
    </lineage>
</organism>
<name>A0A1A9W8S4_9MUSC</name>
<dbReference type="Proteomes" id="UP000091820">
    <property type="component" value="Unassembled WGS sequence"/>
</dbReference>
<evidence type="ECO:0000313" key="2">
    <source>
        <dbReference type="Proteomes" id="UP000091820"/>
    </source>
</evidence>
<protein>
    <submittedName>
        <fullName evidence="1">Uncharacterized protein</fullName>
    </submittedName>
</protein>
<proteinExistence type="predicted"/>
<accession>A0A1A9W8S4</accession>
<dbReference type="AlphaFoldDB" id="A0A1A9W8S4"/>
<dbReference type="EnsemblMetazoa" id="GBRI010394-RA">
    <property type="protein sequence ID" value="GBRI010394-PA"/>
    <property type="gene ID" value="GBRI010394"/>
</dbReference>
<reference evidence="2" key="1">
    <citation type="submission" date="2014-03" db="EMBL/GenBank/DDBJ databases">
        <authorList>
            <person name="Aksoy S."/>
            <person name="Warren W."/>
            <person name="Wilson R.K."/>
        </authorList>
    </citation>
    <scope>NUCLEOTIDE SEQUENCE [LARGE SCALE GENOMIC DNA]</scope>
    <source>
        <strain evidence="2">IAEA</strain>
    </source>
</reference>
<reference evidence="1" key="2">
    <citation type="submission" date="2020-05" db="UniProtKB">
        <authorList>
            <consortium name="EnsemblMetazoa"/>
        </authorList>
    </citation>
    <scope>IDENTIFICATION</scope>
    <source>
        <strain evidence="1">IAEA</strain>
    </source>
</reference>
<keyword evidence="2" id="KW-1185">Reference proteome</keyword>
<dbReference type="VEuPathDB" id="VectorBase:GBRI010394"/>
<evidence type="ECO:0000313" key="1">
    <source>
        <dbReference type="EnsemblMetazoa" id="GBRI010394-PA"/>
    </source>
</evidence>
<sequence length="64" mass="7590">MYNKTSQKRQTVQDTLGCKCDNQIKKCKVSNDNDDNNDNSDGYEYIYLSKILTFFFNVLHINRF</sequence>